<keyword evidence="3" id="KW-1185">Reference proteome</keyword>
<accession>A0ABY3R2D1</accession>
<protein>
    <recommendedName>
        <fullName evidence="4">Secreted protein</fullName>
    </recommendedName>
</protein>
<sequence length="94" mass="10168">MHRSIAIAFSLTFSFIPATTSAEQCEDKLQQDKSQQNSADEAQVRGDLKAGSQCATPGDKEESAKKNEDRAAKLKSEGKVEDDLTASGQPHTKE</sequence>
<feature type="region of interest" description="Disordered" evidence="1">
    <location>
        <begin position="26"/>
        <end position="94"/>
    </location>
</feature>
<proteinExistence type="predicted"/>
<name>A0ABY3R2D1_9BRAD</name>
<geneLocation type="plasmid" evidence="2 3">
    <name>pCC829_1</name>
</geneLocation>
<dbReference type="EMBL" id="CP088101">
    <property type="protein sequence ID" value="UFW91606.1"/>
    <property type="molecule type" value="Genomic_DNA"/>
</dbReference>
<dbReference type="Proteomes" id="UP001430990">
    <property type="component" value="Plasmid pCC829_1"/>
</dbReference>
<evidence type="ECO:0008006" key="4">
    <source>
        <dbReference type="Google" id="ProtNLM"/>
    </source>
</evidence>
<evidence type="ECO:0000313" key="3">
    <source>
        <dbReference type="Proteomes" id="UP001430990"/>
    </source>
</evidence>
<evidence type="ECO:0000313" key="2">
    <source>
        <dbReference type="EMBL" id="UFW91606.1"/>
    </source>
</evidence>
<dbReference type="RefSeq" id="WP_162478977.1">
    <property type="nucleotide sequence ID" value="NZ_CP088101.1"/>
</dbReference>
<gene>
    <name evidence="2" type="ORF">BjapCC829_47355</name>
</gene>
<evidence type="ECO:0000256" key="1">
    <source>
        <dbReference type="SAM" id="MobiDB-lite"/>
    </source>
</evidence>
<keyword evidence="2" id="KW-0614">Plasmid</keyword>
<reference evidence="2" key="1">
    <citation type="submission" date="2021-11" db="EMBL/GenBank/DDBJ databases">
        <title>Australian commercial rhizobial inoculants.</title>
        <authorList>
            <person name="Kohlmeier M.G."/>
            <person name="O'Hara G.W."/>
            <person name="Colombi E."/>
            <person name="Ramsay J.P."/>
            <person name="Terpolilli J."/>
        </authorList>
    </citation>
    <scope>NUCLEOTIDE SEQUENCE</scope>
    <source>
        <strain evidence="2">CC829</strain>
        <plasmid evidence="2">pCC829_1</plasmid>
    </source>
</reference>
<feature type="compositionally biased region" description="Basic and acidic residues" evidence="1">
    <location>
        <begin position="58"/>
        <end position="82"/>
    </location>
</feature>
<organism evidence="2 3">
    <name type="scientific">Bradyrhizobium barranii</name>
    <dbReference type="NCBI Taxonomy" id="2992140"/>
    <lineage>
        <taxon>Bacteria</taxon>
        <taxon>Pseudomonadati</taxon>
        <taxon>Pseudomonadota</taxon>
        <taxon>Alphaproteobacteria</taxon>
        <taxon>Hyphomicrobiales</taxon>
        <taxon>Nitrobacteraceae</taxon>
        <taxon>Bradyrhizobium</taxon>
    </lineage>
</organism>